<dbReference type="EMBL" id="SDMP01000028">
    <property type="protein sequence ID" value="RYQ78887.1"/>
    <property type="molecule type" value="Genomic_DNA"/>
</dbReference>
<dbReference type="AlphaFoldDB" id="A0A444WMY8"/>
<dbReference type="GO" id="GO:0016747">
    <property type="term" value="F:acyltransferase activity, transferring groups other than amino-acyl groups"/>
    <property type="evidence" value="ECO:0007669"/>
    <property type="project" value="UniProtKB-ARBA"/>
</dbReference>
<evidence type="ECO:0000313" key="3">
    <source>
        <dbReference type="EMBL" id="RYQ78887.1"/>
    </source>
</evidence>
<keyword evidence="2" id="KW-0012">Acyltransferase</keyword>
<dbReference type="InterPro" id="IPR023213">
    <property type="entry name" value="CAT-like_dom_sf"/>
</dbReference>
<keyword evidence="4" id="KW-1185">Reference proteome</keyword>
<protein>
    <submittedName>
        <fullName evidence="3">Uncharacterized protein</fullName>
    </submittedName>
</protein>
<dbReference type="Gene3D" id="3.30.559.10">
    <property type="entry name" value="Chloramphenicol acetyltransferase-like domain"/>
    <property type="match status" value="2"/>
</dbReference>
<comment type="caution">
    <text evidence="3">The sequence shown here is derived from an EMBL/GenBank/DDBJ whole genome shotgun (WGS) entry which is preliminary data.</text>
</comment>
<dbReference type="Pfam" id="PF02458">
    <property type="entry name" value="Transferase"/>
    <property type="match status" value="1"/>
</dbReference>
<dbReference type="STRING" id="3818.A0A444WMY8"/>
<proteinExistence type="predicted"/>
<dbReference type="PANTHER" id="PTHR31625">
    <property type="match status" value="1"/>
</dbReference>
<evidence type="ECO:0000256" key="2">
    <source>
        <dbReference type="ARBA" id="ARBA00023315"/>
    </source>
</evidence>
<evidence type="ECO:0000313" key="4">
    <source>
        <dbReference type="Proteomes" id="UP000289738"/>
    </source>
</evidence>
<gene>
    <name evidence="3" type="ORF">Ahy_Scaffold8g108366</name>
</gene>
<reference evidence="3 4" key="1">
    <citation type="submission" date="2019-01" db="EMBL/GenBank/DDBJ databases">
        <title>Sequencing of cultivated peanut Arachis hypogaea provides insights into genome evolution and oil improvement.</title>
        <authorList>
            <person name="Chen X."/>
        </authorList>
    </citation>
    <scope>NUCLEOTIDE SEQUENCE [LARGE SCALE GENOMIC DNA]</scope>
    <source>
        <strain evidence="4">cv. Fuhuasheng</strain>
        <tissue evidence="3">Leaves</tissue>
    </source>
</reference>
<organism evidence="3 4">
    <name type="scientific">Arachis hypogaea</name>
    <name type="common">Peanut</name>
    <dbReference type="NCBI Taxonomy" id="3818"/>
    <lineage>
        <taxon>Eukaryota</taxon>
        <taxon>Viridiplantae</taxon>
        <taxon>Streptophyta</taxon>
        <taxon>Embryophyta</taxon>
        <taxon>Tracheophyta</taxon>
        <taxon>Spermatophyta</taxon>
        <taxon>Magnoliopsida</taxon>
        <taxon>eudicotyledons</taxon>
        <taxon>Gunneridae</taxon>
        <taxon>Pentapetalae</taxon>
        <taxon>rosids</taxon>
        <taxon>fabids</taxon>
        <taxon>Fabales</taxon>
        <taxon>Fabaceae</taxon>
        <taxon>Papilionoideae</taxon>
        <taxon>50 kb inversion clade</taxon>
        <taxon>dalbergioids sensu lato</taxon>
        <taxon>Dalbergieae</taxon>
        <taxon>Pterocarpus clade</taxon>
        <taxon>Arachis</taxon>
    </lineage>
</organism>
<dbReference type="Proteomes" id="UP000289738">
    <property type="component" value="Unassembled WGS sequence"/>
</dbReference>
<accession>A0A444WMY8</accession>
<name>A0A444WMY8_ARAHY</name>
<evidence type="ECO:0000256" key="1">
    <source>
        <dbReference type="ARBA" id="ARBA00022679"/>
    </source>
</evidence>
<dbReference type="InterPro" id="IPR051504">
    <property type="entry name" value="Plant_metabolite_acyltrans"/>
</dbReference>
<sequence>MENKVMNHDDTVVKVIEQFQVGPPPGSVPSPTSISLSFFDVPYLCMPITCKRIFFYEFPYSKTHFLQKVLPNLKQSLSLTLKHFFHFSSNIVFPQKPQTPHILYSCDTLTFIVAESTTTNLDNLVSDTPKDVTCFHAFVPMLPSPRALEDGTLLIPPMAIQVTIFPNSGFAICINFSHVVVDGKGFHHFMKFWASVCGSKENNIVLPSHDRDMIEDPNGLKAIFLETVWNSPRERFMSLGHNVLSDNNHVRLTFVLTRDHVDNLKKYVSTKCQRHGLEISHLSTFVVTCSLFWVCKIKLEQDIKTNDDEELYLCFWLDCRTRNIGELEIPSTYFGNCLVNGIVAIKRSKLVGQNGIFEAAIAIGSKVREMQSEPYKCAERLKSIFSEVATIGHRMLRIASSPKLDVYETDFGWGKPKLSEVVHLHSQLVSLSDCRDKEDGIIEVGVALGRTQIHKFNTILEEELANIVVTLFFVKSYGFK</sequence>
<keyword evidence="1" id="KW-0808">Transferase</keyword>